<evidence type="ECO:0000313" key="2">
    <source>
        <dbReference type="Proteomes" id="UP000017246"/>
    </source>
</evidence>
<accession>A0A0S4MLP9</accession>
<dbReference type="Proteomes" id="UP000017246">
    <property type="component" value="Unassembled WGS sequence"/>
</dbReference>
<reference evidence="1" key="1">
    <citation type="journal article" date="2013" name="Nature">
        <title>The genomes of four tapeworm species reveal adaptations to parasitism.</title>
        <authorList>
            <person name="Tsai I.J."/>
            <person name="Zarowiecki M."/>
            <person name="Holroyd N."/>
            <person name="Garciarrubio A."/>
            <person name="Sanchez-Flores A."/>
            <person name="Brooks K.L."/>
            <person name="Tracey A."/>
            <person name="Bobes R.J."/>
            <person name="Fragoso G."/>
            <person name="Sciutto E."/>
            <person name="Aslett M."/>
            <person name="Beasley H."/>
            <person name="Bennett H.M."/>
            <person name="Cai J."/>
            <person name="Camicia F."/>
            <person name="Clark R."/>
            <person name="Cucher M."/>
            <person name="De Silva N."/>
            <person name="Day T.A."/>
            <person name="Deplazes P."/>
            <person name="Estrada K."/>
            <person name="Fernandez C."/>
            <person name="Holland P.W."/>
            <person name="Hou J."/>
            <person name="Hu S."/>
            <person name="Huckvale T."/>
            <person name="Hung S.S."/>
            <person name="Kamenetzky L."/>
            <person name="Keane J.A."/>
            <person name="Kiss F."/>
            <person name="Koziol U."/>
            <person name="Lambert O."/>
            <person name="Liu K."/>
            <person name="Luo X."/>
            <person name="Luo Y."/>
            <person name="Macchiaroli N."/>
            <person name="Nichol S."/>
            <person name="Paps J."/>
            <person name="Parkinson J."/>
            <person name="Pouchkina-Stantcheva N."/>
            <person name="Riddiford N."/>
            <person name="Rosenzvit M."/>
            <person name="Salinas G."/>
            <person name="Wasmuth J.D."/>
            <person name="Zamanian M."/>
            <person name="Zheng Y."/>
            <person name="Cai X."/>
            <person name="Soberon X."/>
            <person name="Olson P.D."/>
            <person name="Laclette J.P."/>
            <person name="Brehm K."/>
            <person name="Berriman M."/>
            <person name="Garciarrubio A."/>
            <person name="Bobes R.J."/>
            <person name="Fragoso G."/>
            <person name="Sanchez-Flores A."/>
            <person name="Estrada K."/>
            <person name="Cevallos M.A."/>
            <person name="Morett E."/>
            <person name="Gonzalez V."/>
            <person name="Portillo T."/>
            <person name="Ochoa-Leyva A."/>
            <person name="Jose M.V."/>
            <person name="Sciutto E."/>
            <person name="Landa A."/>
            <person name="Jimenez L."/>
            <person name="Valdes V."/>
            <person name="Carrero J.C."/>
            <person name="Larralde C."/>
            <person name="Morales-Montor J."/>
            <person name="Limon-Lason J."/>
            <person name="Soberon X."/>
            <person name="Laclette J.P."/>
        </authorList>
    </citation>
    <scope>NUCLEOTIDE SEQUENCE [LARGE SCALE GENOMIC DNA]</scope>
</reference>
<organism evidence="1 2">
    <name type="scientific">Echinococcus multilocularis</name>
    <name type="common">Fox tapeworm</name>
    <dbReference type="NCBI Taxonomy" id="6211"/>
    <lineage>
        <taxon>Eukaryota</taxon>
        <taxon>Metazoa</taxon>
        <taxon>Spiralia</taxon>
        <taxon>Lophotrochozoa</taxon>
        <taxon>Platyhelminthes</taxon>
        <taxon>Cestoda</taxon>
        <taxon>Eucestoda</taxon>
        <taxon>Cyclophyllidea</taxon>
        <taxon>Taeniidae</taxon>
        <taxon>Echinococcus</taxon>
    </lineage>
</organism>
<reference evidence="1" key="2">
    <citation type="submission" date="2015-11" db="EMBL/GenBank/DDBJ databases">
        <authorList>
            <person name="Zhang Y."/>
            <person name="Guo Z."/>
        </authorList>
    </citation>
    <scope>NUCLEOTIDE SEQUENCE</scope>
</reference>
<name>A0A0S4MLP9_ECHMU</name>
<evidence type="ECO:0000313" key="1">
    <source>
        <dbReference type="EMBL" id="CUT99704.1"/>
    </source>
</evidence>
<keyword evidence="2" id="KW-1185">Reference proteome</keyword>
<keyword evidence="1" id="KW-0675">Receptor</keyword>
<proteinExistence type="predicted"/>
<sequence>MFICCWQYGEARFCWDILASAVAPWLGSTVPRILACKVIAHNFVHTEEQRTLAGAKSTSISNRRRGRRASELASDNYYLVWYQQNP</sequence>
<protein>
    <submittedName>
        <fullName evidence="1">Receptor transporting protein</fullName>
    </submittedName>
</protein>
<dbReference type="EMBL" id="LN902846">
    <property type="protein sequence ID" value="CUT99704.1"/>
    <property type="molecule type" value="Genomic_DNA"/>
</dbReference>
<dbReference type="AlphaFoldDB" id="A0A0S4MLP9"/>